<name>B9T813_RICCO</name>
<feature type="transmembrane region" description="Helical" evidence="1">
    <location>
        <begin position="91"/>
        <end position="111"/>
    </location>
</feature>
<keyword evidence="1" id="KW-0472">Membrane</keyword>
<evidence type="ECO:0000313" key="4">
    <source>
        <dbReference type="Proteomes" id="UP000008311"/>
    </source>
</evidence>
<dbReference type="InParanoid" id="B9T813"/>
<evidence type="ECO:0000256" key="1">
    <source>
        <dbReference type="SAM" id="Phobius"/>
    </source>
</evidence>
<evidence type="ECO:0000313" key="3">
    <source>
        <dbReference type="EMBL" id="EEF28006.1"/>
    </source>
</evidence>
<sequence length="125" mass="14350">MAHFVVSPSFPVVTQINPFDDASSPYFLHHTENHSSVILTPELTAINYTSWRSSFLLAISIRNKQDFLNGSTIKPPIQDPIFQSWKRCNNLLIAWLLCSISPMIAPTVFYMDDAKQIWESRICYL</sequence>
<dbReference type="PANTHER" id="PTHR37610:SF94">
    <property type="entry name" value="RETROTRANSPOSON COPIA-LIKE N-TERMINAL DOMAIN-CONTAINING PROTEIN"/>
    <property type="match status" value="1"/>
</dbReference>
<dbReference type="AlphaFoldDB" id="B9T813"/>
<proteinExistence type="predicted"/>
<dbReference type="Pfam" id="PF14244">
    <property type="entry name" value="Retrotran_gag_3"/>
    <property type="match status" value="1"/>
</dbReference>
<organism evidence="3 4">
    <name type="scientific">Ricinus communis</name>
    <name type="common">Castor bean</name>
    <dbReference type="NCBI Taxonomy" id="3988"/>
    <lineage>
        <taxon>Eukaryota</taxon>
        <taxon>Viridiplantae</taxon>
        <taxon>Streptophyta</taxon>
        <taxon>Embryophyta</taxon>
        <taxon>Tracheophyta</taxon>
        <taxon>Spermatophyta</taxon>
        <taxon>Magnoliopsida</taxon>
        <taxon>eudicotyledons</taxon>
        <taxon>Gunneridae</taxon>
        <taxon>Pentapetalae</taxon>
        <taxon>rosids</taxon>
        <taxon>fabids</taxon>
        <taxon>Malpighiales</taxon>
        <taxon>Euphorbiaceae</taxon>
        <taxon>Acalyphoideae</taxon>
        <taxon>Acalypheae</taxon>
        <taxon>Ricinus</taxon>
    </lineage>
</organism>
<dbReference type="Proteomes" id="UP000008311">
    <property type="component" value="Unassembled WGS sequence"/>
</dbReference>
<dbReference type="EMBL" id="EQ974885">
    <property type="protein sequence ID" value="EEF28006.1"/>
    <property type="molecule type" value="Genomic_DNA"/>
</dbReference>
<gene>
    <name evidence="3" type="ORF">RCOM_0229990</name>
</gene>
<dbReference type="InterPro" id="IPR029472">
    <property type="entry name" value="Copia-like_N"/>
</dbReference>
<dbReference type="PANTHER" id="PTHR37610">
    <property type="entry name" value="CCHC-TYPE DOMAIN-CONTAINING PROTEIN"/>
    <property type="match status" value="1"/>
</dbReference>
<evidence type="ECO:0000259" key="2">
    <source>
        <dbReference type="Pfam" id="PF14244"/>
    </source>
</evidence>
<keyword evidence="1" id="KW-1133">Transmembrane helix</keyword>
<accession>B9T813</accession>
<keyword evidence="4" id="KW-1185">Reference proteome</keyword>
<feature type="domain" description="Retrotransposon Copia-like N-terminal" evidence="2">
    <location>
        <begin position="29"/>
        <end position="76"/>
    </location>
</feature>
<keyword evidence="1" id="KW-0812">Transmembrane</keyword>
<protein>
    <recommendedName>
        <fullName evidence="2">Retrotransposon Copia-like N-terminal domain-containing protein</fullName>
    </recommendedName>
</protein>
<reference evidence="4" key="1">
    <citation type="journal article" date="2010" name="Nat. Biotechnol.">
        <title>Draft genome sequence of the oilseed species Ricinus communis.</title>
        <authorList>
            <person name="Chan A.P."/>
            <person name="Crabtree J."/>
            <person name="Zhao Q."/>
            <person name="Lorenzi H."/>
            <person name="Orvis J."/>
            <person name="Puiu D."/>
            <person name="Melake-Berhan A."/>
            <person name="Jones K.M."/>
            <person name="Redman J."/>
            <person name="Chen G."/>
            <person name="Cahoon E.B."/>
            <person name="Gedil M."/>
            <person name="Stanke M."/>
            <person name="Haas B.J."/>
            <person name="Wortman J.R."/>
            <person name="Fraser-Liggett C.M."/>
            <person name="Ravel J."/>
            <person name="Rabinowicz P.D."/>
        </authorList>
    </citation>
    <scope>NUCLEOTIDE SEQUENCE [LARGE SCALE GENOMIC DNA]</scope>
    <source>
        <strain evidence="4">cv. Hale</strain>
    </source>
</reference>
<dbReference type="eggNOG" id="KOG0017">
    <property type="taxonomic scope" value="Eukaryota"/>
</dbReference>